<feature type="region of interest" description="Disordered" evidence="1">
    <location>
        <begin position="446"/>
        <end position="514"/>
    </location>
</feature>
<dbReference type="EMBL" id="AZHD01000004">
    <property type="protein sequence ID" value="OAA64276.1"/>
    <property type="molecule type" value="Genomic_DNA"/>
</dbReference>
<sequence>MATLDDCLRLQRQTNILTAPTAHTPDAEAAHGPSAVASTAVAAAPAGAAPASTPATLKIALQNNTSAANLYVSITGLDINNNNAVWLLQSDGASPYYPANPSSNGQALQANVAIAVGPPGSTRTVTIPQLAGARIWFVQDTPLTFLLNVGGGGGPGLVEPSVTNPSDPNYALRWDFCEFTYNTSQLFANVSYVDFLSIPVALRLESSDGSPAQTVAGLPATALATVCTALQKQQQVDCAGWDQLVVQVKSASSSSSSAAASFLRALSPNTGRVFNGALFQNYFEPYVAQVWAHYRTASLTVDTQNSWGSVTGQVDAATNALTFPGVGAFPPPSTADVFSCSTGAFAAYPANTDEMGNLTARLAAALNRSTLLTYATQPSAAAVAAYYQAPVTNHYARILHATSLDGRGYAFPYDDVVPTNGADQAGTVASGSPALLTVYIGGGAGAGTKGPAANTTTRSTPVNLRDMARPGRQLISGRRHHQHHRRSELPPPPQPQLQPQPPYSSSLSSSLPPTEAKQALLAAVQQNMAPFLGPAARETADAHQEKQHTRRALSDSEKIDLEQGLYAVDAQDDSDAVYPSKLDTNQTAWVPAASAPSLAFARFACLLQRLLLGLWMALGCLGRTCWAAVPRSVAVPLGAAGARVAANPAVAAWVEGLPNALG</sequence>
<organism evidence="3 4">
    <name type="scientific">Niveomyces insectorum RCEF 264</name>
    <dbReference type="NCBI Taxonomy" id="1081102"/>
    <lineage>
        <taxon>Eukaryota</taxon>
        <taxon>Fungi</taxon>
        <taxon>Dikarya</taxon>
        <taxon>Ascomycota</taxon>
        <taxon>Pezizomycotina</taxon>
        <taxon>Sordariomycetes</taxon>
        <taxon>Hypocreomycetidae</taxon>
        <taxon>Hypocreales</taxon>
        <taxon>Cordycipitaceae</taxon>
        <taxon>Niveomyces</taxon>
    </lineage>
</organism>
<keyword evidence="4" id="KW-1185">Reference proteome</keyword>
<feature type="region of interest" description="Disordered" evidence="1">
    <location>
        <begin position="536"/>
        <end position="555"/>
    </location>
</feature>
<feature type="compositionally biased region" description="Basic residues" evidence="1">
    <location>
        <begin position="477"/>
        <end position="486"/>
    </location>
</feature>
<dbReference type="PANTHER" id="PTHR38165:SF1">
    <property type="entry name" value="GLUCANASE B"/>
    <property type="match status" value="1"/>
</dbReference>
<dbReference type="PANTHER" id="PTHR38165">
    <property type="match status" value="1"/>
</dbReference>
<dbReference type="PROSITE" id="PS52006">
    <property type="entry name" value="GH64"/>
    <property type="match status" value="1"/>
</dbReference>
<dbReference type="Pfam" id="PF16483">
    <property type="entry name" value="Glyco_hydro_64"/>
    <property type="match status" value="1"/>
</dbReference>
<dbReference type="InterPro" id="IPR042517">
    <property type="entry name" value="Glyco_hydro_64_N_2"/>
</dbReference>
<dbReference type="STRING" id="1081102.A0A167WWW1"/>
<feature type="compositionally biased region" description="Low complexity" evidence="1">
    <location>
        <begin position="503"/>
        <end position="513"/>
    </location>
</feature>
<dbReference type="Proteomes" id="UP000076874">
    <property type="component" value="Unassembled WGS sequence"/>
</dbReference>
<dbReference type="Gene3D" id="3.30.920.50">
    <property type="entry name" value="Beta-1,3-glucanase, C-terminal domain"/>
    <property type="match status" value="1"/>
</dbReference>
<dbReference type="InterPro" id="IPR032477">
    <property type="entry name" value="Glyco_hydro_64"/>
</dbReference>
<gene>
    <name evidence="3" type="ORF">SPI_02923</name>
</gene>
<evidence type="ECO:0000313" key="3">
    <source>
        <dbReference type="EMBL" id="OAA64276.1"/>
    </source>
</evidence>
<dbReference type="InterPro" id="IPR037398">
    <property type="entry name" value="Glyco_hydro_64_fam"/>
</dbReference>
<evidence type="ECO:0000256" key="1">
    <source>
        <dbReference type="SAM" id="MobiDB-lite"/>
    </source>
</evidence>
<proteinExistence type="predicted"/>
<feature type="compositionally biased region" description="Basic and acidic residues" evidence="1">
    <location>
        <begin position="538"/>
        <end position="555"/>
    </location>
</feature>
<dbReference type="Gene3D" id="2.60.110.10">
    <property type="entry name" value="Thaumatin"/>
    <property type="match status" value="1"/>
</dbReference>
<accession>A0A167WWW1</accession>
<dbReference type="CDD" id="cd09220">
    <property type="entry name" value="GH64-GluB-like"/>
    <property type="match status" value="1"/>
</dbReference>
<reference evidence="3 4" key="1">
    <citation type="journal article" date="2016" name="Genome Biol. Evol.">
        <title>Divergent and convergent evolution of fungal pathogenicity.</title>
        <authorList>
            <person name="Shang Y."/>
            <person name="Xiao G."/>
            <person name="Zheng P."/>
            <person name="Cen K."/>
            <person name="Zhan S."/>
            <person name="Wang C."/>
        </authorList>
    </citation>
    <scope>NUCLEOTIDE SEQUENCE [LARGE SCALE GENOMIC DNA]</scope>
    <source>
        <strain evidence="3 4">RCEF 264</strain>
    </source>
</reference>
<evidence type="ECO:0000313" key="4">
    <source>
        <dbReference type="Proteomes" id="UP000076874"/>
    </source>
</evidence>
<dbReference type="InterPro" id="IPR037176">
    <property type="entry name" value="Osmotin/thaumatin-like_sf"/>
</dbReference>
<dbReference type="OrthoDB" id="5290283at2759"/>
<dbReference type="AlphaFoldDB" id="A0A167WWW1"/>
<comment type="caution">
    <text evidence="3">The sequence shown here is derived from an EMBL/GenBank/DDBJ whole genome shotgun (WGS) entry which is preliminary data.</text>
</comment>
<name>A0A167WWW1_9HYPO</name>
<feature type="compositionally biased region" description="Pro residues" evidence="1">
    <location>
        <begin position="489"/>
        <end position="502"/>
    </location>
</feature>
<feature type="domain" description="GH64" evidence="2">
    <location>
        <begin position="52"/>
        <end position="442"/>
    </location>
</feature>
<protein>
    <submittedName>
        <fullName evidence="3">Glucanase b</fullName>
    </submittedName>
</protein>
<evidence type="ECO:0000259" key="2">
    <source>
        <dbReference type="PROSITE" id="PS52006"/>
    </source>
</evidence>